<evidence type="ECO:0000313" key="3">
    <source>
        <dbReference type="Proteomes" id="UP001500350"/>
    </source>
</evidence>
<dbReference type="Pfam" id="PF03960">
    <property type="entry name" value="ArsC"/>
    <property type="match status" value="1"/>
</dbReference>
<comment type="similarity">
    <text evidence="1">Belongs to the ArsC family.</text>
</comment>
<reference evidence="2 3" key="1">
    <citation type="journal article" date="2019" name="Int. J. Syst. Evol. Microbiol.">
        <title>The Global Catalogue of Microorganisms (GCM) 10K type strain sequencing project: providing services to taxonomists for standard genome sequencing and annotation.</title>
        <authorList>
            <consortium name="The Broad Institute Genomics Platform"/>
            <consortium name="The Broad Institute Genome Sequencing Center for Infectious Disease"/>
            <person name="Wu L."/>
            <person name="Ma J."/>
        </authorList>
    </citation>
    <scope>NUCLEOTIDE SEQUENCE [LARGE SCALE GENOMIC DNA]</scope>
    <source>
        <strain evidence="2 3">JCM 14589</strain>
    </source>
</reference>
<dbReference type="Proteomes" id="UP001500350">
    <property type="component" value="Unassembled WGS sequence"/>
</dbReference>
<dbReference type="PROSITE" id="PS51353">
    <property type="entry name" value="ARSC"/>
    <property type="match status" value="1"/>
</dbReference>
<dbReference type="Gene3D" id="3.40.30.10">
    <property type="entry name" value="Glutaredoxin"/>
    <property type="match status" value="1"/>
</dbReference>
<proteinExistence type="inferred from homology"/>
<dbReference type="EMBL" id="BAAANW010000013">
    <property type="protein sequence ID" value="GAA1570617.1"/>
    <property type="molecule type" value="Genomic_DNA"/>
</dbReference>
<dbReference type="InterPro" id="IPR036249">
    <property type="entry name" value="Thioredoxin-like_sf"/>
</dbReference>
<dbReference type="PANTHER" id="PTHR30041:SF4">
    <property type="entry name" value="ARSENATE REDUCTASE"/>
    <property type="match status" value="1"/>
</dbReference>
<dbReference type="InterPro" id="IPR006660">
    <property type="entry name" value="Arsenate_reductase-like"/>
</dbReference>
<organism evidence="2 3">
    <name type="scientific">Dermacoccus profundi</name>
    <dbReference type="NCBI Taxonomy" id="322602"/>
    <lineage>
        <taxon>Bacteria</taxon>
        <taxon>Bacillati</taxon>
        <taxon>Actinomycetota</taxon>
        <taxon>Actinomycetes</taxon>
        <taxon>Micrococcales</taxon>
        <taxon>Dermacoccaceae</taxon>
        <taxon>Dermacoccus</taxon>
    </lineage>
</organism>
<evidence type="ECO:0000313" key="2">
    <source>
        <dbReference type="EMBL" id="GAA1570617.1"/>
    </source>
</evidence>
<name>A0ABN2D6A6_9MICO</name>
<accession>A0ABN2D6A6</accession>
<evidence type="ECO:0000256" key="1">
    <source>
        <dbReference type="PROSITE-ProRule" id="PRU01282"/>
    </source>
</evidence>
<dbReference type="SUPFAM" id="SSF52833">
    <property type="entry name" value="Thioredoxin-like"/>
    <property type="match status" value="1"/>
</dbReference>
<comment type="caution">
    <text evidence="2">The sequence shown here is derived from an EMBL/GenBank/DDBJ whole genome shotgun (WGS) entry which is preliminary data.</text>
</comment>
<sequence length="145" mass="15392">MAPPPRGIGGIGVPSGLSVATGSVRGMAETTVLHNPRCSTSRAALDVAQEASVDVEVVQYLKEPLTREALLELLGKLEDAPTDLVRRDATFKELGLTDADVATPEQVADLLAEHPKLMQRPVLVHGNRAIIGRPKDRVPAFLAGN</sequence>
<gene>
    <name evidence="2" type="primary">arsC</name>
    <name evidence="2" type="ORF">GCM10009763_18160</name>
</gene>
<protein>
    <submittedName>
        <fullName evidence="2">Arsenate reductase (Glutaredoxin)</fullName>
    </submittedName>
</protein>
<dbReference type="PANTHER" id="PTHR30041">
    <property type="entry name" value="ARSENATE REDUCTASE"/>
    <property type="match status" value="1"/>
</dbReference>
<keyword evidence="3" id="KW-1185">Reference proteome</keyword>